<dbReference type="PATRIC" id="fig|36849.3.peg.4582"/>
<dbReference type="GO" id="GO:0008777">
    <property type="term" value="F:acetylornithine deacetylase activity"/>
    <property type="evidence" value="ECO:0007669"/>
    <property type="project" value="TreeGrafter"/>
</dbReference>
<dbReference type="Gene3D" id="3.40.630.10">
    <property type="entry name" value="Zn peptidases"/>
    <property type="match status" value="1"/>
</dbReference>
<dbReference type="InterPro" id="IPR036264">
    <property type="entry name" value="Bact_exopeptidase_dim_dom"/>
</dbReference>
<evidence type="ECO:0000256" key="5">
    <source>
        <dbReference type="ARBA" id="ARBA00022801"/>
    </source>
</evidence>
<dbReference type="GO" id="GO:0016805">
    <property type="term" value="F:dipeptidase activity"/>
    <property type="evidence" value="ECO:0007669"/>
    <property type="project" value="UniProtKB-KW"/>
</dbReference>
<evidence type="ECO:0000256" key="2">
    <source>
        <dbReference type="ARBA" id="ARBA00006247"/>
    </source>
</evidence>
<dbReference type="AlphaFoldDB" id="A0A0P8WK16"/>
<keyword evidence="5 10" id="KW-0378">Hydrolase</keyword>
<evidence type="ECO:0000259" key="9">
    <source>
        <dbReference type="Pfam" id="PF07687"/>
    </source>
</evidence>
<evidence type="ECO:0000256" key="4">
    <source>
        <dbReference type="ARBA" id="ARBA00022723"/>
    </source>
</evidence>
<dbReference type="RefSeq" id="WP_054877247.1">
    <property type="nucleotide sequence ID" value="NZ_LKET01000068.1"/>
</dbReference>
<keyword evidence="4" id="KW-0479">Metal-binding</keyword>
<dbReference type="Gene3D" id="3.30.70.360">
    <property type="match status" value="2"/>
</dbReference>
<feature type="domain" description="Peptidase M20 dimerisation" evidence="9">
    <location>
        <begin position="259"/>
        <end position="335"/>
    </location>
</feature>
<comment type="caution">
    <text evidence="10">The sequence shown here is derived from an EMBL/GenBank/DDBJ whole genome shotgun (WGS) entry which is preliminary data.</text>
</comment>
<dbReference type="CDD" id="cd03888">
    <property type="entry name" value="M20_PepV"/>
    <property type="match status" value="1"/>
</dbReference>
<dbReference type="InterPro" id="IPR002933">
    <property type="entry name" value="Peptidase_M20"/>
</dbReference>
<keyword evidence="8" id="KW-0482">Metalloprotease</keyword>
<evidence type="ECO:0000256" key="3">
    <source>
        <dbReference type="ARBA" id="ARBA00022670"/>
    </source>
</evidence>
<dbReference type="SUPFAM" id="SSF55031">
    <property type="entry name" value="Bacterial exopeptidase dimerisation domain"/>
    <property type="match status" value="1"/>
</dbReference>
<proteinExistence type="inferred from homology"/>
<dbReference type="GO" id="GO:0006508">
    <property type="term" value="P:proteolysis"/>
    <property type="evidence" value="ECO:0007669"/>
    <property type="project" value="UniProtKB-KW"/>
</dbReference>
<name>A0A0P8WK16_9CLOT</name>
<protein>
    <submittedName>
        <fullName evidence="10">Beta-Ala-Xaa dipeptidase</fullName>
        <ecNumber evidence="10">3.4.13.-</ecNumber>
    </submittedName>
</protein>
<evidence type="ECO:0000256" key="7">
    <source>
        <dbReference type="ARBA" id="ARBA00022997"/>
    </source>
</evidence>
<comment type="cofactor">
    <cofactor evidence="1">
        <name>Zn(2+)</name>
        <dbReference type="ChEBI" id="CHEBI:29105"/>
    </cofactor>
</comment>
<dbReference type="GO" id="GO:0008237">
    <property type="term" value="F:metallopeptidase activity"/>
    <property type="evidence" value="ECO:0007669"/>
    <property type="project" value="UniProtKB-KW"/>
</dbReference>
<dbReference type="InterPro" id="IPR010964">
    <property type="entry name" value="M20A_pepV-rel"/>
</dbReference>
<evidence type="ECO:0000313" key="10">
    <source>
        <dbReference type="EMBL" id="KPU42549.1"/>
    </source>
</evidence>
<evidence type="ECO:0000256" key="1">
    <source>
        <dbReference type="ARBA" id="ARBA00001947"/>
    </source>
</evidence>
<dbReference type="SUPFAM" id="SSF53187">
    <property type="entry name" value="Zn-dependent exopeptidases"/>
    <property type="match status" value="1"/>
</dbReference>
<dbReference type="EMBL" id="LKET01000068">
    <property type="protein sequence ID" value="KPU42549.1"/>
    <property type="molecule type" value="Genomic_DNA"/>
</dbReference>
<keyword evidence="11" id="KW-1185">Reference proteome</keyword>
<keyword evidence="7 10" id="KW-0224">Dipeptidase</keyword>
<dbReference type="GO" id="GO:0006526">
    <property type="term" value="P:L-arginine biosynthetic process"/>
    <property type="evidence" value="ECO:0007669"/>
    <property type="project" value="TreeGrafter"/>
</dbReference>
<reference evidence="10 11" key="1">
    <citation type="submission" date="2015-09" db="EMBL/GenBank/DDBJ databases">
        <title>Genome sequence of Oxobacter pfennigii DSM 3222.</title>
        <authorList>
            <person name="Poehlein A."/>
            <person name="Bengelsdorf F.R."/>
            <person name="Schiel-Bengelsdorf B."/>
            <person name="Duerre P."/>
            <person name="Daniel R."/>
        </authorList>
    </citation>
    <scope>NUCLEOTIDE SEQUENCE [LARGE SCALE GENOMIC DNA]</scope>
    <source>
        <strain evidence="10 11">DSM 3222</strain>
    </source>
</reference>
<dbReference type="NCBIfam" id="TIGR01887">
    <property type="entry name" value="dipeptidaselike"/>
    <property type="match status" value="1"/>
</dbReference>
<accession>A0A0P8WK16</accession>
<gene>
    <name evidence="10" type="primary">pepV</name>
    <name evidence="10" type="ORF">OXPF_43340</name>
</gene>
<keyword evidence="6" id="KW-0862">Zinc</keyword>
<organism evidence="10 11">
    <name type="scientific">Oxobacter pfennigii</name>
    <dbReference type="NCBI Taxonomy" id="36849"/>
    <lineage>
        <taxon>Bacteria</taxon>
        <taxon>Bacillati</taxon>
        <taxon>Bacillota</taxon>
        <taxon>Clostridia</taxon>
        <taxon>Eubacteriales</taxon>
        <taxon>Clostridiaceae</taxon>
        <taxon>Oxobacter</taxon>
    </lineage>
</organism>
<sequence>MNLESIIDGYKDEIVKSTRELIKIRSVRGNPEPGMPYGQGPYEALTYVLDLSRNMGFKVKNVDGHAGHAEFGEGSGIAGILVHVDTVPEGGGWTFPPFEGIVHDGKLYGRGALDDKGPAIAALYGIKALMECGVKPCKKIRIVFGTDEETGCSGIQYYLSNEKAFDIGFTPDANFPVINGEKGILALKLYKKFDNTRDSGIRLKHMKGGSAPNVVPDCCTAIFEVQEDKKAYVRGSVYKFNEKYGYDLKIETMDDDMVLYSKGKTAHASTPEKGLNAISVMMLFIYGLGMQEDSIYDFIRVYKEKIGMEYNGRSIGCGFYDELSGKLTLNAGMIDLNSHGVTLTLDIRYPVTYKSSTVCEGIYNGLNGTGIDVEVTDDDNPIYIPEDHFLIQKLMKVYKGQTAGDKSRPIVIGGGTYARSMKNTAAFGPVFPGEEELAHQKDEYITVENLIKLTKIYSKAIYELSK</sequence>
<dbReference type="STRING" id="36849.OXPF_43340"/>
<dbReference type="InterPro" id="IPR011650">
    <property type="entry name" value="Peptidase_M20_dimer"/>
</dbReference>
<dbReference type="PANTHER" id="PTHR43808">
    <property type="entry name" value="ACETYLORNITHINE DEACETYLASE"/>
    <property type="match status" value="1"/>
</dbReference>
<comment type="similarity">
    <text evidence="2">Belongs to the peptidase M20A family.</text>
</comment>
<dbReference type="EC" id="3.4.13.-" evidence="10"/>
<keyword evidence="3" id="KW-0645">Protease</keyword>
<dbReference type="GO" id="GO:0008270">
    <property type="term" value="F:zinc ion binding"/>
    <property type="evidence" value="ECO:0007669"/>
    <property type="project" value="InterPro"/>
</dbReference>
<evidence type="ECO:0000256" key="6">
    <source>
        <dbReference type="ARBA" id="ARBA00022833"/>
    </source>
</evidence>
<dbReference type="PANTHER" id="PTHR43808:SF31">
    <property type="entry name" value="N-ACETYL-L-CITRULLINE DEACETYLASE"/>
    <property type="match status" value="1"/>
</dbReference>
<dbReference type="Pfam" id="PF01546">
    <property type="entry name" value="Peptidase_M20"/>
    <property type="match status" value="1"/>
</dbReference>
<dbReference type="OrthoDB" id="9761532at2"/>
<evidence type="ECO:0000313" key="11">
    <source>
        <dbReference type="Proteomes" id="UP000050326"/>
    </source>
</evidence>
<dbReference type="Pfam" id="PF07687">
    <property type="entry name" value="M20_dimer"/>
    <property type="match status" value="1"/>
</dbReference>
<evidence type="ECO:0000256" key="8">
    <source>
        <dbReference type="ARBA" id="ARBA00023049"/>
    </source>
</evidence>
<dbReference type="InterPro" id="IPR050072">
    <property type="entry name" value="Peptidase_M20A"/>
</dbReference>
<dbReference type="Proteomes" id="UP000050326">
    <property type="component" value="Unassembled WGS sequence"/>
</dbReference>
<dbReference type="NCBIfam" id="NF005591">
    <property type="entry name" value="PRK07318.1"/>
    <property type="match status" value="1"/>
</dbReference>